<keyword evidence="1" id="KW-0472">Membrane</keyword>
<reference evidence="2" key="1">
    <citation type="journal article" date="2023" name="Mol. Phylogenet. Evol.">
        <title>Genome-scale phylogeny and comparative genomics of the fungal order Sordariales.</title>
        <authorList>
            <person name="Hensen N."/>
            <person name="Bonometti L."/>
            <person name="Westerberg I."/>
            <person name="Brannstrom I.O."/>
            <person name="Guillou S."/>
            <person name="Cros-Aarteil S."/>
            <person name="Calhoun S."/>
            <person name="Haridas S."/>
            <person name="Kuo A."/>
            <person name="Mondo S."/>
            <person name="Pangilinan J."/>
            <person name="Riley R."/>
            <person name="LaButti K."/>
            <person name="Andreopoulos B."/>
            <person name="Lipzen A."/>
            <person name="Chen C."/>
            <person name="Yan M."/>
            <person name="Daum C."/>
            <person name="Ng V."/>
            <person name="Clum A."/>
            <person name="Steindorff A."/>
            <person name="Ohm R.A."/>
            <person name="Martin F."/>
            <person name="Silar P."/>
            <person name="Natvig D.O."/>
            <person name="Lalanne C."/>
            <person name="Gautier V."/>
            <person name="Ament-Velasquez S.L."/>
            <person name="Kruys A."/>
            <person name="Hutchinson M.I."/>
            <person name="Powell A.J."/>
            <person name="Barry K."/>
            <person name="Miller A.N."/>
            <person name="Grigoriev I.V."/>
            <person name="Debuchy R."/>
            <person name="Gladieux P."/>
            <person name="Hiltunen Thoren M."/>
            <person name="Johannesson H."/>
        </authorList>
    </citation>
    <scope>NUCLEOTIDE SEQUENCE</scope>
    <source>
        <strain evidence="2">CBS 118394</strain>
    </source>
</reference>
<accession>A0AAE0HTP2</accession>
<evidence type="ECO:0000313" key="2">
    <source>
        <dbReference type="EMBL" id="KAK3312685.1"/>
    </source>
</evidence>
<evidence type="ECO:0000256" key="1">
    <source>
        <dbReference type="SAM" id="Phobius"/>
    </source>
</evidence>
<reference evidence="2" key="2">
    <citation type="submission" date="2023-06" db="EMBL/GenBank/DDBJ databases">
        <authorList>
            <consortium name="Lawrence Berkeley National Laboratory"/>
            <person name="Haridas S."/>
            <person name="Hensen N."/>
            <person name="Bonometti L."/>
            <person name="Westerberg I."/>
            <person name="Brannstrom I.O."/>
            <person name="Guillou S."/>
            <person name="Cros-Aarteil S."/>
            <person name="Calhoun S."/>
            <person name="Kuo A."/>
            <person name="Mondo S."/>
            <person name="Pangilinan J."/>
            <person name="Riley R."/>
            <person name="Labutti K."/>
            <person name="Andreopoulos B."/>
            <person name="Lipzen A."/>
            <person name="Chen C."/>
            <person name="Yanf M."/>
            <person name="Daum C."/>
            <person name="Ng V."/>
            <person name="Clum A."/>
            <person name="Steindorff A."/>
            <person name="Ohm R."/>
            <person name="Martin F."/>
            <person name="Silar P."/>
            <person name="Natvig D."/>
            <person name="Lalanne C."/>
            <person name="Gautier V."/>
            <person name="Ament-Velasquez S.L."/>
            <person name="Kruys A."/>
            <person name="Hutchinson M.I."/>
            <person name="Powell A.J."/>
            <person name="Barry K."/>
            <person name="Miller A.N."/>
            <person name="Grigoriev I.V."/>
            <person name="Debuchy R."/>
            <person name="Gladieux P."/>
            <person name="Thoren M.H."/>
            <person name="Johannesson H."/>
        </authorList>
    </citation>
    <scope>NUCLEOTIDE SEQUENCE</scope>
    <source>
        <strain evidence="2">CBS 118394</strain>
    </source>
</reference>
<proteinExistence type="predicted"/>
<keyword evidence="3" id="KW-1185">Reference proteome</keyword>
<name>A0AAE0HTP2_9PEZI</name>
<gene>
    <name evidence="2" type="ORF">B0H66DRAFT_607745</name>
</gene>
<comment type="caution">
    <text evidence="2">The sequence shown here is derived from an EMBL/GenBank/DDBJ whole genome shotgun (WGS) entry which is preliminary data.</text>
</comment>
<feature type="transmembrane region" description="Helical" evidence="1">
    <location>
        <begin position="79"/>
        <end position="99"/>
    </location>
</feature>
<protein>
    <submittedName>
        <fullName evidence="2">Uncharacterized protein</fullName>
    </submittedName>
</protein>
<dbReference type="Proteomes" id="UP001283341">
    <property type="component" value="Unassembled WGS sequence"/>
</dbReference>
<dbReference type="EMBL" id="JAUEDM010000008">
    <property type="protein sequence ID" value="KAK3312685.1"/>
    <property type="molecule type" value="Genomic_DNA"/>
</dbReference>
<organism evidence="2 3">
    <name type="scientific">Apodospora peruviana</name>
    <dbReference type="NCBI Taxonomy" id="516989"/>
    <lineage>
        <taxon>Eukaryota</taxon>
        <taxon>Fungi</taxon>
        <taxon>Dikarya</taxon>
        <taxon>Ascomycota</taxon>
        <taxon>Pezizomycotina</taxon>
        <taxon>Sordariomycetes</taxon>
        <taxon>Sordariomycetidae</taxon>
        <taxon>Sordariales</taxon>
        <taxon>Lasiosphaeriaceae</taxon>
        <taxon>Apodospora</taxon>
    </lineage>
</organism>
<evidence type="ECO:0000313" key="3">
    <source>
        <dbReference type="Proteomes" id="UP001283341"/>
    </source>
</evidence>
<keyword evidence="1" id="KW-1133">Transmembrane helix</keyword>
<sequence length="102" mass="11283">MPRADEVTPDLADPTVWYMWPYPSIRLAYAQFLTITAVIAEAKAQGKKAPAISKDEHNTGRTIIRSTEKTTEKLVRDTLLVVFVLLLPLPLAALGVVYLTTS</sequence>
<dbReference type="AlphaFoldDB" id="A0AAE0HTP2"/>
<keyword evidence="1" id="KW-0812">Transmembrane</keyword>